<dbReference type="InterPro" id="IPR004236">
    <property type="entry name" value="Pept_S1_alpha_lytic"/>
</dbReference>
<evidence type="ECO:0000313" key="3">
    <source>
        <dbReference type="EMBL" id="MBP2324927.1"/>
    </source>
</evidence>
<accession>A0ABS4TKJ2</accession>
<evidence type="ECO:0000259" key="2">
    <source>
        <dbReference type="Pfam" id="PF02983"/>
    </source>
</evidence>
<dbReference type="EMBL" id="JAGINW010000001">
    <property type="protein sequence ID" value="MBP2324927.1"/>
    <property type="molecule type" value="Genomic_DNA"/>
</dbReference>
<evidence type="ECO:0000313" key="4">
    <source>
        <dbReference type="Proteomes" id="UP001519332"/>
    </source>
</evidence>
<reference evidence="3 4" key="1">
    <citation type="submission" date="2021-03" db="EMBL/GenBank/DDBJ databases">
        <title>Sequencing the genomes of 1000 actinobacteria strains.</title>
        <authorList>
            <person name="Klenk H.-P."/>
        </authorList>
    </citation>
    <scope>NUCLEOTIDE SEQUENCE [LARGE SCALE GENOMIC DNA]</scope>
    <source>
        <strain evidence="3 4">DSM 46670</strain>
    </source>
</reference>
<feature type="compositionally biased region" description="Basic residues" evidence="1">
    <location>
        <begin position="56"/>
        <end position="69"/>
    </location>
</feature>
<feature type="domain" description="Peptidase S1A alpha-lytic prodomain" evidence="2">
    <location>
        <begin position="2"/>
        <end position="31"/>
    </location>
</feature>
<gene>
    <name evidence="3" type="ORF">JOF56_005312</name>
</gene>
<proteinExistence type="predicted"/>
<evidence type="ECO:0000256" key="1">
    <source>
        <dbReference type="SAM" id="MobiDB-lite"/>
    </source>
</evidence>
<keyword evidence="4" id="KW-1185">Reference proteome</keyword>
<feature type="compositionally biased region" description="Basic and acidic residues" evidence="1">
    <location>
        <begin position="39"/>
        <end position="48"/>
    </location>
</feature>
<feature type="region of interest" description="Disordered" evidence="1">
    <location>
        <begin position="38"/>
        <end position="69"/>
    </location>
</feature>
<comment type="caution">
    <text evidence="3">The sequence shown here is derived from an EMBL/GenBank/DDBJ whole genome shotgun (WGS) entry which is preliminary data.</text>
</comment>
<dbReference type="Pfam" id="PF02983">
    <property type="entry name" value="Pro_Al_protease"/>
    <property type="match status" value="1"/>
</dbReference>
<protein>
    <recommendedName>
        <fullName evidence="2">Peptidase S1A alpha-lytic prodomain domain-containing protein</fullName>
    </recommendedName>
</protein>
<sequence length="69" mass="7865">MTGWYVDLVRDTVVVTTYGDETAAAALAGTSNLIQVERSAQRRGDRRQTPQGRSHVLSRQRLRHHPRHQ</sequence>
<name>A0ABS4TKJ2_9PSEU</name>
<organism evidence="3 4">
    <name type="scientific">Kibdelosporangium banguiense</name>
    <dbReference type="NCBI Taxonomy" id="1365924"/>
    <lineage>
        <taxon>Bacteria</taxon>
        <taxon>Bacillati</taxon>
        <taxon>Actinomycetota</taxon>
        <taxon>Actinomycetes</taxon>
        <taxon>Pseudonocardiales</taxon>
        <taxon>Pseudonocardiaceae</taxon>
        <taxon>Kibdelosporangium</taxon>
    </lineage>
</organism>
<dbReference type="Proteomes" id="UP001519332">
    <property type="component" value="Unassembled WGS sequence"/>
</dbReference>